<name>A0ABC8AFT2_XYLFS</name>
<proteinExistence type="predicted"/>
<gene>
    <name evidence="1" type="ORF">XFHB_11895</name>
</gene>
<accession>A0ABC8AFT2</accession>
<evidence type="ECO:0000313" key="1">
    <source>
        <dbReference type="EMBL" id="ALR07431.2"/>
    </source>
</evidence>
<dbReference type="Proteomes" id="UP000196980">
    <property type="component" value="Chromosome"/>
</dbReference>
<sequence>MKRFPNYCEDDPTGIRVVNVCLNLQIRMNGVETRLCRVDQRDLRVFLQKHPGQGFFRLDIFQIRLGQCETRSLPVQ</sequence>
<dbReference type="EMBL" id="CP009885">
    <property type="protein sequence ID" value="ALR07431.2"/>
    <property type="molecule type" value="Genomic_DNA"/>
</dbReference>
<dbReference type="KEGG" id="xfh:XFHB_11895"/>
<evidence type="ECO:0000313" key="2">
    <source>
        <dbReference type="Proteomes" id="UP000196980"/>
    </source>
</evidence>
<dbReference type="AlphaFoldDB" id="A0ABC8AFT2"/>
<reference evidence="2" key="1">
    <citation type="submission" date="2014-11" db="EMBL/GenBank/DDBJ databases">
        <title>Xylella fastidiosa Hib4 Genome Sequencing.</title>
        <authorList>
            <person name="Pierry P.M."/>
            <person name="da Silva A.M."/>
        </authorList>
    </citation>
    <scope>NUCLEOTIDE SEQUENCE [LARGE SCALE GENOMIC DNA]</scope>
    <source>
        <strain evidence="2">Hib4</strain>
    </source>
</reference>
<protein>
    <submittedName>
        <fullName evidence="1">Uncharacterized protein</fullName>
    </submittedName>
</protein>
<dbReference type="RefSeq" id="WP_157293270.1">
    <property type="nucleotide sequence ID" value="NZ_CP009885.1"/>
</dbReference>
<organism evidence="1 2">
    <name type="scientific">Xylella fastidiosa</name>
    <dbReference type="NCBI Taxonomy" id="2371"/>
    <lineage>
        <taxon>Bacteria</taxon>
        <taxon>Pseudomonadati</taxon>
        <taxon>Pseudomonadota</taxon>
        <taxon>Gammaproteobacteria</taxon>
        <taxon>Lysobacterales</taxon>
        <taxon>Lysobacteraceae</taxon>
        <taxon>Xylella</taxon>
    </lineage>
</organism>